<evidence type="ECO:0000313" key="3">
    <source>
        <dbReference type="Proteomes" id="UP001589575"/>
    </source>
</evidence>
<name>A0ABV5FSY5_9MICC</name>
<organism evidence="2 3">
    <name type="scientific">Citricoccus parietis</name>
    <dbReference type="NCBI Taxonomy" id="592307"/>
    <lineage>
        <taxon>Bacteria</taxon>
        <taxon>Bacillati</taxon>
        <taxon>Actinomycetota</taxon>
        <taxon>Actinomycetes</taxon>
        <taxon>Micrococcales</taxon>
        <taxon>Micrococcaceae</taxon>
        <taxon>Citricoccus</taxon>
    </lineage>
</organism>
<dbReference type="Proteomes" id="UP001589575">
    <property type="component" value="Unassembled WGS sequence"/>
</dbReference>
<dbReference type="EMBL" id="JBHMFI010000001">
    <property type="protein sequence ID" value="MFB9069780.1"/>
    <property type="molecule type" value="Genomic_DNA"/>
</dbReference>
<evidence type="ECO:0000256" key="1">
    <source>
        <dbReference type="SAM" id="MobiDB-lite"/>
    </source>
</evidence>
<feature type="region of interest" description="Disordered" evidence="1">
    <location>
        <begin position="69"/>
        <end position="102"/>
    </location>
</feature>
<gene>
    <name evidence="2" type="ORF">ACFFX0_00630</name>
</gene>
<sequence length="114" mass="12224">MRRDDGTELGEATAQLPGQGLVLVHGGVRESLGELVVLVQQVLHGFEHGCLPSVRGAVSGAVRAGSRWRGERLGPRPSAVQCPVDTGHWTAEGRGPGWVATSRPWNPTWSWRPA</sequence>
<comment type="caution">
    <text evidence="2">The sequence shown here is derived from an EMBL/GenBank/DDBJ whole genome shotgun (WGS) entry which is preliminary data.</text>
</comment>
<evidence type="ECO:0000313" key="2">
    <source>
        <dbReference type="EMBL" id="MFB9069780.1"/>
    </source>
</evidence>
<accession>A0ABV5FSY5</accession>
<protein>
    <submittedName>
        <fullName evidence="2">Uncharacterized protein</fullName>
    </submittedName>
</protein>
<keyword evidence="3" id="KW-1185">Reference proteome</keyword>
<reference evidence="2 3" key="1">
    <citation type="submission" date="2024-09" db="EMBL/GenBank/DDBJ databases">
        <authorList>
            <person name="Sun Q."/>
            <person name="Mori K."/>
        </authorList>
    </citation>
    <scope>NUCLEOTIDE SEQUENCE [LARGE SCALE GENOMIC DNA]</scope>
    <source>
        <strain evidence="2 3">CCM 7609</strain>
    </source>
</reference>
<proteinExistence type="predicted"/>